<dbReference type="EMBL" id="JAVFWL010000005">
    <property type="protein sequence ID" value="KAK6756692.1"/>
    <property type="molecule type" value="Genomic_DNA"/>
</dbReference>
<evidence type="ECO:0000313" key="5">
    <source>
        <dbReference type="Proteomes" id="UP001303046"/>
    </source>
</evidence>
<dbReference type="PANTHER" id="PTHR21109:SF0">
    <property type="entry name" value="SMALL RIBOSOMAL SUBUNIT PROTEIN BS21M"/>
    <property type="match status" value="1"/>
</dbReference>
<comment type="similarity">
    <text evidence="1">Belongs to the bacterial ribosomal protein bS21 family.</text>
</comment>
<protein>
    <recommendedName>
        <fullName evidence="6">Ribosomal protein S21</fullName>
    </recommendedName>
</protein>
<evidence type="ECO:0000313" key="4">
    <source>
        <dbReference type="EMBL" id="KAK6756692.1"/>
    </source>
</evidence>
<accession>A0ABR1E1Y0</accession>
<evidence type="ECO:0008006" key="6">
    <source>
        <dbReference type="Google" id="ProtNLM"/>
    </source>
</evidence>
<name>A0ABR1E1Y0_NECAM</name>
<dbReference type="Proteomes" id="UP001303046">
    <property type="component" value="Unassembled WGS sequence"/>
</dbReference>
<evidence type="ECO:0000256" key="3">
    <source>
        <dbReference type="ARBA" id="ARBA00023274"/>
    </source>
</evidence>
<evidence type="ECO:0000256" key="1">
    <source>
        <dbReference type="ARBA" id="ARBA00006640"/>
    </source>
</evidence>
<reference evidence="4 5" key="1">
    <citation type="submission" date="2023-08" db="EMBL/GenBank/DDBJ databases">
        <title>A Necator americanus chromosomal reference genome.</title>
        <authorList>
            <person name="Ilik V."/>
            <person name="Petrzelkova K.J."/>
            <person name="Pardy F."/>
            <person name="Fuh T."/>
            <person name="Niatou-Singa F.S."/>
            <person name="Gouil Q."/>
            <person name="Baker L."/>
            <person name="Ritchie M.E."/>
            <person name="Jex A.R."/>
            <person name="Gazzola D."/>
            <person name="Li H."/>
            <person name="Toshio Fujiwara R."/>
            <person name="Zhan B."/>
            <person name="Aroian R.V."/>
            <person name="Pafco B."/>
            <person name="Schwarz E.M."/>
        </authorList>
    </citation>
    <scope>NUCLEOTIDE SEQUENCE [LARGE SCALE GENOMIC DNA]</scope>
    <source>
        <strain evidence="4 5">Aroian</strain>
        <tissue evidence="4">Whole animal</tissue>
    </source>
</reference>
<proteinExistence type="inferred from homology"/>
<evidence type="ECO:0000256" key="2">
    <source>
        <dbReference type="ARBA" id="ARBA00022980"/>
    </source>
</evidence>
<comment type="caution">
    <text evidence="4">The sequence shown here is derived from an EMBL/GenBank/DDBJ whole genome shotgun (WGS) entry which is preliminary data.</text>
</comment>
<keyword evidence="2" id="KW-0689">Ribosomal protein</keyword>
<dbReference type="InterPro" id="IPR001911">
    <property type="entry name" value="Ribosomal_bS21"/>
</dbReference>
<dbReference type="PANTHER" id="PTHR21109">
    <property type="entry name" value="MITOCHONDRIAL 28S RIBOSOMAL PROTEIN S21"/>
    <property type="match status" value="1"/>
</dbReference>
<keyword evidence="5" id="KW-1185">Reference proteome</keyword>
<dbReference type="NCBIfam" id="TIGR00030">
    <property type="entry name" value="S21p"/>
    <property type="match status" value="1"/>
</dbReference>
<dbReference type="Pfam" id="PF01165">
    <property type="entry name" value="Ribosomal_S21"/>
    <property type="match status" value="1"/>
</dbReference>
<organism evidence="4 5">
    <name type="scientific">Necator americanus</name>
    <name type="common">Human hookworm</name>
    <dbReference type="NCBI Taxonomy" id="51031"/>
    <lineage>
        <taxon>Eukaryota</taxon>
        <taxon>Metazoa</taxon>
        <taxon>Ecdysozoa</taxon>
        <taxon>Nematoda</taxon>
        <taxon>Chromadorea</taxon>
        <taxon>Rhabditida</taxon>
        <taxon>Rhabditina</taxon>
        <taxon>Rhabditomorpha</taxon>
        <taxon>Strongyloidea</taxon>
        <taxon>Ancylostomatidae</taxon>
        <taxon>Bunostominae</taxon>
        <taxon>Necator</taxon>
    </lineage>
</organism>
<sequence length="137" mass="16260">MIRRQINRNQNNNTKSEYLFSSNTSQMVRRWRGTLTQPFAVKLFKGIWNAHPRFATRTVMVKNNDVDSAFSLLNRLLDAEGLLKIVRRTQFYQKPYMQRKQLSIEASTAIFNEDMNRKMHFLMRKNRPDAYPGQITT</sequence>
<keyword evidence="3" id="KW-0687">Ribonucleoprotein</keyword>
<gene>
    <name evidence="4" type="primary">Necator_chrV.g19658</name>
    <name evidence="4" type="ORF">RB195_014866</name>
</gene>